<comment type="cofactor">
    <cofactor evidence="1 4">
        <name>a divalent metal cation</name>
        <dbReference type="ChEBI" id="CHEBI:60240"/>
    </cofactor>
</comment>
<dbReference type="InterPro" id="IPR003697">
    <property type="entry name" value="Maf-like"/>
</dbReference>
<proteinExistence type="inferred from homology"/>
<feature type="site" description="Important for substrate specificity" evidence="4">
    <location>
        <position position="72"/>
    </location>
</feature>
<organism evidence="5 6">
    <name type="scientific">Pseudomonas mangrovi</name>
    <dbReference type="NCBI Taxonomy" id="2161748"/>
    <lineage>
        <taxon>Bacteria</taxon>
        <taxon>Pseudomonadati</taxon>
        <taxon>Pseudomonadota</taxon>
        <taxon>Gammaproteobacteria</taxon>
        <taxon>Pseudomonadales</taxon>
        <taxon>Pseudomonadaceae</taxon>
        <taxon>Pseudomonas</taxon>
    </lineage>
</organism>
<comment type="catalytic activity">
    <reaction evidence="4">
        <text>UTP + H2O = UMP + diphosphate + H(+)</text>
        <dbReference type="Rhea" id="RHEA:29395"/>
        <dbReference type="ChEBI" id="CHEBI:15377"/>
        <dbReference type="ChEBI" id="CHEBI:15378"/>
        <dbReference type="ChEBI" id="CHEBI:33019"/>
        <dbReference type="ChEBI" id="CHEBI:46398"/>
        <dbReference type="ChEBI" id="CHEBI:57865"/>
        <dbReference type="EC" id="3.6.1.9"/>
    </reaction>
</comment>
<gene>
    <name evidence="5" type="ORF">DBO85_01265</name>
</gene>
<comment type="caution">
    <text evidence="5">The sequence shown here is derived from an EMBL/GenBank/DDBJ whole genome shotgun (WGS) entry which is preliminary data.</text>
</comment>
<dbReference type="GO" id="GO:0005737">
    <property type="term" value="C:cytoplasm"/>
    <property type="evidence" value="ECO:0007669"/>
    <property type="project" value="UniProtKB-SubCell"/>
</dbReference>
<dbReference type="GO" id="GO:0036221">
    <property type="term" value="F:UTP diphosphatase activity"/>
    <property type="evidence" value="ECO:0007669"/>
    <property type="project" value="RHEA"/>
</dbReference>
<name>A0A2T5PF06_9PSED</name>
<comment type="catalytic activity">
    <reaction evidence="4">
        <text>dTTP + H2O = dTMP + diphosphate + H(+)</text>
        <dbReference type="Rhea" id="RHEA:28534"/>
        <dbReference type="ChEBI" id="CHEBI:15377"/>
        <dbReference type="ChEBI" id="CHEBI:15378"/>
        <dbReference type="ChEBI" id="CHEBI:33019"/>
        <dbReference type="ChEBI" id="CHEBI:37568"/>
        <dbReference type="ChEBI" id="CHEBI:63528"/>
        <dbReference type="EC" id="3.6.1.9"/>
    </reaction>
</comment>
<keyword evidence="3 4" id="KW-0546">Nucleotide metabolism</keyword>
<feature type="active site" description="Proton acceptor" evidence="4">
    <location>
        <position position="71"/>
    </location>
</feature>
<dbReference type="PIRSF" id="PIRSF006305">
    <property type="entry name" value="Maf"/>
    <property type="match status" value="1"/>
</dbReference>
<dbReference type="HAMAP" id="MF_00528">
    <property type="entry name" value="Maf"/>
    <property type="match status" value="1"/>
</dbReference>
<dbReference type="GO" id="GO:0036218">
    <property type="term" value="F:dTTP diphosphatase activity"/>
    <property type="evidence" value="ECO:0007669"/>
    <property type="project" value="RHEA"/>
</dbReference>
<evidence type="ECO:0000256" key="3">
    <source>
        <dbReference type="ARBA" id="ARBA00023080"/>
    </source>
</evidence>
<sequence>MGALYLASTSPRRRELLAQIGAPFSLLNVDIDESLLPGEAPEVYVQRLAREKAQAGFAALADSNACVLGADTSVVLDDQVLGKPAGRGEGLAMLAALSGRAHRVLTAVALRSRDACEVRLVASEVRFRQIGDAEAAAYWDSGEPCDKAGGYAIQGWGAVFVSQLHGSYSAVVGLPLCETAQLLDAFGLKRWCSSAS</sequence>
<dbReference type="EMBL" id="QASN01000002">
    <property type="protein sequence ID" value="PTU76302.1"/>
    <property type="molecule type" value="Genomic_DNA"/>
</dbReference>
<comment type="subcellular location">
    <subcellularLocation>
        <location evidence="4">Cytoplasm</location>
    </subcellularLocation>
</comment>
<dbReference type="NCBIfam" id="TIGR00172">
    <property type="entry name" value="maf"/>
    <property type="match status" value="1"/>
</dbReference>
<comment type="function">
    <text evidence="4">Nucleoside triphosphate pyrophosphatase that hydrolyzes dTTP and UTP. May have a dual role in cell division arrest and in preventing the incorporation of modified nucleotides into cellular nucleic acids.</text>
</comment>
<dbReference type="PANTHER" id="PTHR43213">
    <property type="entry name" value="BIFUNCTIONAL DTTP/UTP PYROPHOSPHATASE/METHYLTRANSFERASE PROTEIN-RELATED"/>
    <property type="match status" value="1"/>
</dbReference>
<dbReference type="OrthoDB" id="9807767at2"/>
<protein>
    <recommendedName>
        <fullName evidence="4">dTTP/UTP pyrophosphatase</fullName>
        <shortName evidence="4">dTTPase/UTPase</shortName>
        <ecNumber evidence="4">3.6.1.9</ecNumber>
    </recommendedName>
    <alternativeName>
        <fullName evidence="4">Nucleoside triphosphate pyrophosphatase</fullName>
    </alternativeName>
    <alternativeName>
        <fullName evidence="4">Nucleotide pyrophosphatase</fullName>
        <shortName evidence="4">Nucleotide PPase</shortName>
    </alternativeName>
</protein>
<keyword evidence="6" id="KW-1185">Reference proteome</keyword>
<comment type="caution">
    <text evidence="4">Lacks conserved residue(s) required for the propagation of feature annotation.</text>
</comment>
<comment type="similarity">
    <text evidence="4">Belongs to the Maf family. YhdE subfamily.</text>
</comment>
<dbReference type="SUPFAM" id="SSF52972">
    <property type="entry name" value="ITPase-like"/>
    <property type="match status" value="1"/>
</dbReference>
<accession>A0A2T5PF06</accession>
<dbReference type="Gene3D" id="3.90.950.10">
    <property type="match status" value="1"/>
</dbReference>
<keyword evidence="4" id="KW-0963">Cytoplasm</keyword>
<keyword evidence="2 4" id="KW-0378">Hydrolase</keyword>
<evidence type="ECO:0000256" key="4">
    <source>
        <dbReference type="HAMAP-Rule" id="MF_00528"/>
    </source>
</evidence>
<evidence type="ECO:0000256" key="1">
    <source>
        <dbReference type="ARBA" id="ARBA00001968"/>
    </source>
</evidence>
<reference evidence="5 6" key="1">
    <citation type="submission" date="2018-04" db="EMBL/GenBank/DDBJ databases">
        <title>Pseudomonas sp. nov., isolated from mangrove soil.</title>
        <authorList>
            <person name="Chen C."/>
        </authorList>
    </citation>
    <scope>NUCLEOTIDE SEQUENCE [LARGE SCALE GENOMIC DNA]</scope>
    <source>
        <strain evidence="5 6">TC-11</strain>
    </source>
</reference>
<dbReference type="Proteomes" id="UP000244064">
    <property type="component" value="Unassembled WGS sequence"/>
</dbReference>
<feature type="site" description="Important for substrate specificity" evidence="4">
    <location>
        <position position="154"/>
    </location>
</feature>
<dbReference type="Pfam" id="PF02545">
    <property type="entry name" value="Maf"/>
    <property type="match status" value="1"/>
</dbReference>
<dbReference type="InterPro" id="IPR029001">
    <property type="entry name" value="ITPase-like_fam"/>
</dbReference>
<evidence type="ECO:0000313" key="6">
    <source>
        <dbReference type="Proteomes" id="UP000244064"/>
    </source>
</evidence>
<dbReference type="AlphaFoldDB" id="A0A2T5PF06"/>
<evidence type="ECO:0000313" key="5">
    <source>
        <dbReference type="EMBL" id="PTU76302.1"/>
    </source>
</evidence>
<dbReference type="CDD" id="cd00555">
    <property type="entry name" value="Maf"/>
    <property type="match status" value="1"/>
</dbReference>
<feature type="site" description="Important for substrate specificity" evidence="4">
    <location>
        <position position="12"/>
    </location>
</feature>
<dbReference type="EC" id="3.6.1.9" evidence="4"/>
<dbReference type="GO" id="GO:0009117">
    <property type="term" value="P:nucleotide metabolic process"/>
    <property type="evidence" value="ECO:0007669"/>
    <property type="project" value="UniProtKB-KW"/>
</dbReference>
<evidence type="ECO:0000256" key="2">
    <source>
        <dbReference type="ARBA" id="ARBA00022801"/>
    </source>
</evidence>
<dbReference type="RefSeq" id="WP_108104497.1">
    <property type="nucleotide sequence ID" value="NZ_QASN01000002.1"/>
</dbReference>
<dbReference type="PANTHER" id="PTHR43213:SF5">
    <property type="entry name" value="BIFUNCTIONAL DTTP_UTP PYROPHOSPHATASE_METHYLTRANSFERASE PROTEIN-RELATED"/>
    <property type="match status" value="1"/>
</dbReference>